<dbReference type="EMBL" id="CZCS02000192">
    <property type="protein sequence ID" value="VXD20390.1"/>
    <property type="molecule type" value="Genomic_DNA"/>
</dbReference>
<evidence type="ECO:0000256" key="1">
    <source>
        <dbReference type="SAM" id="MobiDB-lite"/>
    </source>
</evidence>
<proteinExistence type="predicted"/>
<evidence type="ECO:0000313" key="2">
    <source>
        <dbReference type="EMBL" id="VXD20390.1"/>
    </source>
</evidence>
<keyword evidence="3" id="KW-1185">Reference proteome</keyword>
<sequence>MPLEFHTEASEAVRASSLPDTQELTAPTPPSAVDTQPSITDQQPSKVVAIEVSTESLARQGYPDAIASYLSEILGGLGVGVKVTIREKSPKGKKTEALPETNPSGRRLWVLCESAYSPDPSLLAQPIAQRLRQLQLEGFRDACILLQVQGESTPDWMLRIDLTPPDRILKQWGRWGDEQAIARLLNDKLSQFQVEVRTTLKESTLHLFCHCLQPNGATKSRRRQVPDKQTVMDIVIPLLDILAPQGISAATVYGLETTATQPKPGAPIWVDWLNLPAAQHSDLQPTALTLAQQGNLSALRFVLSRLINPDLELKLATGGIGVLLLQKAELLHVMTEGATCPSQSQVAPVIARFLRTYRISGISGVRIYGRRSGQKLPLWRYGVYLKTSQPDTVPSTLPDFVSPPEEGETLGEKSSLPDGLVLRPDLNLDHLEADVPRRFNLLYPNWGEVFGRGAEVLAQGLVTTRLFVPRAAMMVSVPSKIQRYQKIALALVWATLGGLWVVQVDQILGEWLGEIPINGLGEAVIPPTNPTDFEEKTSEIVVASDLRETQANSSENDVFNGSNFISSSGKTPKCNLSDTKLGLQACKLAQLLYPTFKSPQLDEQLARYQHFILREKRPPDILIIGSSRALRGIDPQVLETELKARGYGELKVYNFGVNGATLQIVDLIIRQILPPEQLPQLIILADGVRALNSGRVDRTYETISASEGYQQISQGTFQIETPQGNSLPDQEPSALNWQSTLGSLAVKFRQGELNFEEFQTELNQHFVGGSKVYGKRDRLQFLLQSIVRGQGFKSQMESPVDEAEPFNDQSLKTSEFLPSGFLPLSTQFSPEVYYQNHSQVSGYYDGDYQGFELEGKQTTALKNLIEYVDSKNINLVFVNMPLTEDYLDQVRMAYEEKFQYFMQSISQETELLFIDLSREWLQNYDYFSDPSHLNQYGAVAVSQKLVELDQIPWPRRK</sequence>
<protein>
    <recommendedName>
        <fullName evidence="4">DUF1574 domain-containing protein</fullName>
    </recommendedName>
</protein>
<dbReference type="OrthoDB" id="453133at2"/>
<gene>
    <name evidence="2" type="ORF">PL9631_510001</name>
</gene>
<comment type="caution">
    <text evidence="2">The sequence shown here is derived from an EMBL/GenBank/DDBJ whole genome shotgun (WGS) entry which is preliminary data.</text>
</comment>
<feature type="compositionally biased region" description="Polar residues" evidence="1">
    <location>
        <begin position="33"/>
        <end position="45"/>
    </location>
</feature>
<dbReference type="AlphaFoldDB" id="A0A7Z9DZK3"/>
<dbReference type="SUPFAM" id="SSF52266">
    <property type="entry name" value="SGNH hydrolase"/>
    <property type="match status" value="1"/>
</dbReference>
<evidence type="ECO:0000313" key="3">
    <source>
        <dbReference type="Proteomes" id="UP000182190"/>
    </source>
</evidence>
<feature type="region of interest" description="Disordered" evidence="1">
    <location>
        <begin position="1"/>
        <end position="45"/>
    </location>
</feature>
<reference evidence="2" key="1">
    <citation type="submission" date="2019-10" db="EMBL/GenBank/DDBJ databases">
        <authorList>
            <consortium name="Genoscope - CEA"/>
            <person name="William W."/>
        </authorList>
    </citation>
    <scope>NUCLEOTIDE SEQUENCE [LARGE SCALE GENOMIC DNA]</scope>
    <source>
        <strain evidence="2">BBR_PRJEB10994</strain>
    </source>
</reference>
<accession>A0A7Z9DZK3</accession>
<name>A0A7Z9DZK3_9CYAN</name>
<dbReference type="Gene3D" id="3.40.50.1110">
    <property type="entry name" value="SGNH hydrolase"/>
    <property type="match status" value="1"/>
</dbReference>
<evidence type="ECO:0008006" key="4">
    <source>
        <dbReference type="Google" id="ProtNLM"/>
    </source>
</evidence>
<dbReference type="Proteomes" id="UP000182190">
    <property type="component" value="Unassembled WGS sequence"/>
</dbReference>
<feature type="compositionally biased region" description="Basic and acidic residues" evidence="1">
    <location>
        <begin position="1"/>
        <end position="11"/>
    </location>
</feature>
<organism evidence="2 3">
    <name type="scientific">Planktothrix paucivesiculata PCC 9631</name>
    <dbReference type="NCBI Taxonomy" id="671071"/>
    <lineage>
        <taxon>Bacteria</taxon>
        <taxon>Bacillati</taxon>
        <taxon>Cyanobacteriota</taxon>
        <taxon>Cyanophyceae</taxon>
        <taxon>Oscillatoriophycideae</taxon>
        <taxon>Oscillatoriales</taxon>
        <taxon>Microcoleaceae</taxon>
        <taxon>Planktothrix</taxon>
    </lineage>
</organism>
<dbReference type="InterPro" id="IPR036514">
    <property type="entry name" value="SGNH_hydro_sf"/>
</dbReference>